<evidence type="ECO:0000256" key="4">
    <source>
        <dbReference type="ARBA" id="ARBA00034490"/>
    </source>
</evidence>
<dbReference type="GO" id="GO:0015979">
    <property type="term" value="P:photosynthesis"/>
    <property type="evidence" value="ECO:0007669"/>
    <property type="project" value="InterPro"/>
</dbReference>
<proteinExistence type="inferred from homology"/>
<dbReference type="Proteomes" id="UP000236161">
    <property type="component" value="Unassembled WGS sequence"/>
</dbReference>
<comment type="subunit">
    <text evidence="2">Heterodimer of subunit A (variable subunit) and subunit B (catalytic subunit). Heterodimeric FTR forms a complex with ferredoxin and thioredoxin.</text>
</comment>
<keyword evidence="7" id="KW-1185">Reference proteome</keyword>
<sequence length="150" mass="16455">MPTAAAATSASPLAVTLFRRPVSLLLRPRSGWSPVVRWKIFCEIALTTDVSSSSPEAVVEEEAEAAAKIGARIRVKAPLKVYHVSKVPDLDLCGMEGVIKQYAGLWKGKRISANLPFKVEFLLAVEGQEKPIKFAAHLREDEFEYLSSSD</sequence>
<feature type="domain" description="Ferredoxin thioredoxin reductase alpha chain" evidence="5">
    <location>
        <begin position="69"/>
        <end position="142"/>
    </location>
</feature>
<evidence type="ECO:0000256" key="3">
    <source>
        <dbReference type="ARBA" id="ARBA00034474"/>
    </source>
</evidence>
<protein>
    <submittedName>
        <fullName evidence="6">Ferredoxin-thioredoxin reductase, variable chain</fullName>
        <ecNumber evidence="6">2.8.1.8</ecNumber>
    </submittedName>
</protein>
<keyword evidence="1" id="KW-0560">Oxidoreductase</keyword>
<dbReference type="PANTHER" id="PTHR46937:SF4">
    <property type="entry name" value="FERREDOXIN-THIOREDOXIN REDUCTASE SUBUNIT A1, CHLOROPLASTIC"/>
    <property type="match status" value="1"/>
</dbReference>
<evidence type="ECO:0000313" key="7">
    <source>
        <dbReference type="Proteomes" id="UP000236161"/>
    </source>
</evidence>
<accession>A0A2I0AIY4</accession>
<evidence type="ECO:0000313" key="6">
    <source>
        <dbReference type="EMBL" id="PKA55426.1"/>
    </source>
</evidence>
<gene>
    <name evidence="6" type="ORF">AXF42_Ash006628</name>
</gene>
<dbReference type="OrthoDB" id="1916328at2759"/>
<name>A0A2I0AIY4_9ASPA</name>
<dbReference type="InterPro" id="IPR008990">
    <property type="entry name" value="Elect_transpt_acc-like_dom_sf"/>
</dbReference>
<dbReference type="STRING" id="1088818.A0A2I0AIY4"/>
<dbReference type="Gene3D" id="2.30.30.50">
    <property type="match status" value="1"/>
</dbReference>
<keyword evidence="6" id="KW-0808">Transferase</keyword>
<reference evidence="6 7" key="1">
    <citation type="journal article" date="2017" name="Nature">
        <title>The Apostasia genome and the evolution of orchids.</title>
        <authorList>
            <person name="Zhang G.Q."/>
            <person name="Liu K.W."/>
            <person name="Li Z."/>
            <person name="Lohaus R."/>
            <person name="Hsiao Y.Y."/>
            <person name="Niu S.C."/>
            <person name="Wang J.Y."/>
            <person name="Lin Y.C."/>
            <person name="Xu Q."/>
            <person name="Chen L.J."/>
            <person name="Yoshida K."/>
            <person name="Fujiwara S."/>
            <person name="Wang Z.W."/>
            <person name="Zhang Y.Q."/>
            <person name="Mitsuda N."/>
            <person name="Wang M."/>
            <person name="Liu G.H."/>
            <person name="Pecoraro L."/>
            <person name="Huang H.X."/>
            <person name="Xiao X.J."/>
            <person name="Lin M."/>
            <person name="Wu X.Y."/>
            <person name="Wu W.L."/>
            <person name="Chen Y.Y."/>
            <person name="Chang S.B."/>
            <person name="Sakamoto S."/>
            <person name="Ohme-Takagi M."/>
            <person name="Yagi M."/>
            <person name="Zeng S.J."/>
            <person name="Shen C.Y."/>
            <person name="Yeh C.M."/>
            <person name="Luo Y.B."/>
            <person name="Tsai W.C."/>
            <person name="Van de Peer Y."/>
            <person name="Liu Z.J."/>
        </authorList>
    </citation>
    <scope>NUCLEOTIDE SEQUENCE [LARGE SCALE GENOMIC DNA]</scope>
    <source>
        <strain evidence="7">cv. Shenzhen</strain>
        <tissue evidence="6">Stem</tissue>
    </source>
</reference>
<evidence type="ECO:0000259" key="5">
    <source>
        <dbReference type="Pfam" id="PF02941"/>
    </source>
</evidence>
<dbReference type="InterPro" id="IPR004207">
    <property type="entry name" value="Fd_thioredoxin_Rdtase_alpha"/>
</dbReference>
<dbReference type="EC" id="2.8.1.8" evidence="6"/>
<dbReference type="PANTHER" id="PTHR46937">
    <property type="entry name" value="FERREDOXIN-THIOREDOXIN REDUCTASE, VARIABLE CHAIN"/>
    <property type="match status" value="1"/>
</dbReference>
<dbReference type="AlphaFoldDB" id="A0A2I0AIY4"/>
<dbReference type="SUPFAM" id="SSF50090">
    <property type="entry name" value="Electron transport accessory proteins"/>
    <property type="match status" value="1"/>
</dbReference>
<dbReference type="GO" id="GO:0016491">
    <property type="term" value="F:oxidoreductase activity"/>
    <property type="evidence" value="ECO:0007669"/>
    <property type="project" value="UniProtKB-KW"/>
</dbReference>
<dbReference type="GO" id="GO:0016992">
    <property type="term" value="F:lipoate synthase activity"/>
    <property type="evidence" value="ECO:0007669"/>
    <property type="project" value="UniProtKB-EC"/>
</dbReference>
<organism evidence="6 7">
    <name type="scientific">Apostasia shenzhenica</name>
    <dbReference type="NCBI Taxonomy" id="1088818"/>
    <lineage>
        <taxon>Eukaryota</taxon>
        <taxon>Viridiplantae</taxon>
        <taxon>Streptophyta</taxon>
        <taxon>Embryophyta</taxon>
        <taxon>Tracheophyta</taxon>
        <taxon>Spermatophyta</taxon>
        <taxon>Magnoliopsida</taxon>
        <taxon>Liliopsida</taxon>
        <taxon>Asparagales</taxon>
        <taxon>Orchidaceae</taxon>
        <taxon>Apostasioideae</taxon>
        <taxon>Apostasia</taxon>
    </lineage>
</organism>
<comment type="similarity">
    <text evidence="4">Belongs to the ferredoxin thioredoxin reductase alpha subunit family.</text>
</comment>
<evidence type="ECO:0000256" key="2">
    <source>
        <dbReference type="ARBA" id="ARBA00026011"/>
    </source>
</evidence>
<evidence type="ECO:0000256" key="1">
    <source>
        <dbReference type="ARBA" id="ARBA00023002"/>
    </source>
</evidence>
<dbReference type="Pfam" id="PF02941">
    <property type="entry name" value="FeThRed_A"/>
    <property type="match status" value="1"/>
</dbReference>
<comment type="function">
    <text evidence="3">Variable subunit of the ferredoxin-thioredoxin reductase (FTR), which catalyzes the two-electron reduction of thioredoxins by the electrons provided by reduced ferredoxin.</text>
</comment>
<dbReference type="EMBL" id="KZ451979">
    <property type="protein sequence ID" value="PKA55426.1"/>
    <property type="molecule type" value="Genomic_DNA"/>
</dbReference>
<dbReference type="InterPro" id="IPR044166">
    <property type="entry name" value="FTRV"/>
</dbReference>